<evidence type="ECO:0000313" key="3">
    <source>
        <dbReference type="Proteomes" id="UP000633263"/>
    </source>
</evidence>
<dbReference type="InterPro" id="IPR050789">
    <property type="entry name" value="Diverse_Enzym_Activities"/>
</dbReference>
<dbReference type="InterPro" id="IPR012338">
    <property type="entry name" value="Beta-lactam/transpept-like"/>
</dbReference>
<evidence type="ECO:0000313" key="2">
    <source>
        <dbReference type="EMBL" id="GGJ08005.1"/>
    </source>
</evidence>
<dbReference type="EMBL" id="BMNN01000007">
    <property type="protein sequence ID" value="GGJ08005.1"/>
    <property type="molecule type" value="Genomic_DNA"/>
</dbReference>
<name>A0ABQ2CS90_9GAMM</name>
<evidence type="ECO:0000259" key="1">
    <source>
        <dbReference type="Pfam" id="PF00144"/>
    </source>
</evidence>
<proteinExistence type="predicted"/>
<dbReference type="Gene3D" id="3.40.710.10">
    <property type="entry name" value="DD-peptidase/beta-lactamase superfamily"/>
    <property type="match status" value="1"/>
</dbReference>
<dbReference type="Proteomes" id="UP000633263">
    <property type="component" value="Unassembled WGS sequence"/>
</dbReference>
<feature type="domain" description="Beta-lactamase-related" evidence="1">
    <location>
        <begin position="114"/>
        <end position="401"/>
    </location>
</feature>
<protein>
    <recommendedName>
        <fullName evidence="1">Beta-lactamase-related domain-containing protein</fullName>
    </recommendedName>
</protein>
<dbReference type="InterPro" id="IPR001466">
    <property type="entry name" value="Beta-lactam-related"/>
</dbReference>
<dbReference type="PANTHER" id="PTHR43283:SF7">
    <property type="entry name" value="BETA-LACTAMASE-RELATED DOMAIN-CONTAINING PROTEIN"/>
    <property type="match status" value="1"/>
</dbReference>
<dbReference type="RefSeq" id="WP_188637109.1">
    <property type="nucleotide sequence ID" value="NZ_BMNN01000007.1"/>
</dbReference>
<comment type="caution">
    <text evidence="2">The sequence shown here is derived from an EMBL/GenBank/DDBJ whole genome shotgun (WGS) entry which is preliminary data.</text>
</comment>
<dbReference type="Pfam" id="PF00144">
    <property type="entry name" value="Beta-lactamase"/>
    <property type="match status" value="1"/>
</dbReference>
<dbReference type="PANTHER" id="PTHR43283">
    <property type="entry name" value="BETA-LACTAMASE-RELATED"/>
    <property type="match status" value="1"/>
</dbReference>
<organism evidence="2 3">
    <name type="scientific">Halopseudomonas pertucinogena</name>
    <dbReference type="NCBI Taxonomy" id="86175"/>
    <lineage>
        <taxon>Bacteria</taxon>
        <taxon>Pseudomonadati</taxon>
        <taxon>Pseudomonadota</taxon>
        <taxon>Gammaproteobacteria</taxon>
        <taxon>Pseudomonadales</taxon>
        <taxon>Pseudomonadaceae</taxon>
        <taxon>Halopseudomonas</taxon>
    </lineage>
</organism>
<accession>A0ABQ2CS90</accession>
<sequence>MATVLLSTQVPAAELPDPESVRTDRLQLMQGFPPSAEKQVTLAGFMRPYPNPRWSFHHARELIPSRRVARGNDGVYELPRAEGWEQKIADLQFTGPDGEPMSFQQYLDATYVDGVLVMQHGKVLFEQYQPGVPEDEPHILWSVTKSVVGLLATQLIEEGALNPASLVTDHVPELADSGWRGATVQQVLDMTADIDYSEVYADRDSDVVKYSLAAGMAPVPHDYPGARDLYSYLPTISAGVDPHGKSFRYRTTHTEVLGWILRRVTGLSTAALVEQRIWRKLGAEQDAYMLLDPRGAEWAGAGLNVTLRDLARFAEMVRLEGEFNGQRIVSAEAVRAIREGGDREAFKAAGRDYQPGYSYRNQWWISHNADGAIEALGVHGQMIHINPTVGLVMVRLSSHPVASSAQTMPLSLPALAALADLLRE</sequence>
<gene>
    <name evidence="2" type="ORF">GCM10009083_26200</name>
</gene>
<dbReference type="SUPFAM" id="SSF56601">
    <property type="entry name" value="beta-lactamase/transpeptidase-like"/>
    <property type="match status" value="1"/>
</dbReference>
<keyword evidence="3" id="KW-1185">Reference proteome</keyword>
<reference evidence="3" key="1">
    <citation type="journal article" date="2019" name="Int. J. Syst. Evol. Microbiol.">
        <title>The Global Catalogue of Microorganisms (GCM) 10K type strain sequencing project: providing services to taxonomists for standard genome sequencing and annotation.</title>
        <authorList>
            <consortium name="The Broad Institute Genomics Platform"/>
            <consortium name="The Broad Institute Genome Sequencing Center for Infectious Disease"/>
            <person name="Wu L."/>
            <person name="Ma J."/>
        </authorList>
    </citation>
    <scope>NUCLEOTIDE SEQUENCE [LARGE SCALE GENOMIC DNA]</scope>
    <source>
        <strain evidence="3">JCM 11590</strain>
    </source>
</reference>